<reference evidence="15" key="1">
    <citation type="submission" date="2016-10" db="EMBL/GenBank/DDBJ databases">
        <authorList>
            <person name="Varghese N."/>
            <person name="Submissions S."/>
        </authorList>
    </citation>
    <scope>NUCLEOTIDE SEQUENCE [LARGE SCALE GENOMIC DNA]</scope>
    <source>
        <strain evidence="15">CGMCC 1.10971</strain>
    </source>
</reference>
<dbReference type="GO" id="GO:0007165">
    <property type="term" value="P:signal transduction"/>
    <property type="evidence" value="ECO:0007669"/>
    <property type="project" value="UniProtKB-KW"/>
</dbReference>
<dbReference type="Gene3D" id="1.10.287.950">
    <property type="entry name" value="Methyl-accepting chemotaxis protein"/>
    <property type="match status" value="1"/>
</dbReference>
<dbReference type="OrthoDB" id="6376221at2"/>
<keyword evidence="5 10" id="KW-1133">Transmembrane helix</keyword>
<dbReference type="InterPro" id="IPR000727">
    <property type="entry name" value="T_SNARE_dom"/>
</dbReference>
<dbReference type="SMART" id="SM00304">
    <property type="entry name" value="HAMP"/>
    <property type="match status" value="2"/>
</dbReference>
<keyword evidence="7 9" id="KW-0807">Transducer</keyword>
<dbReference type="SMART" id="SM00283">
    <property type="entry name" value="MA"/>
    <property type="match status" value="1"/>
</dbReference>
<name>A0A1I2NV03_9GAMM</name>
<feature type="domain" description="Methyl-accepting transducer" evidence="11">
    <location>
        <begin position="291"/>
        <end position="527"/>
    </location>
</feature>
<dbReference type="RefSeq" id="WP_090725614.1">
    <property type="nucleotide sequence ID" value="NZ_FOOU01000003.1"/>
</dbReference>
<dbReference type="InterPro" id="IPR004089">
    <property type="entry name" value="MCPsignal_dom"/>
</dbReference>
<dbReference type="PANTHER" id="PTHR32089">
    <property type="entry name" value="METHYL-ACCEPTING CHEMOTAXIS PROTEIN MCPB"/>
    <property type="match status" value="1"/>
</dbReference>
<dbReference type="STRING" id="1045558.SAMN05216175_103138"/>
<keyword evidence="3" id="KW-0997">Cell inner membrane</keyword>
<evidence type="ECO:0000256" key="8">
    <source>
        <dbReference type="ARBA" id="ARBA00029447"/>
    </source>
</evidence>
<evidence type="ECO:0000259" key="13">
    <source>
        <dbReference type="PROSITE" id="PS50885"/>
    </source>
</evidence>
<dbReference type="InterPro" id="IPR003660">
    <property type="entry name" value="HAMP_dom"/>
</dbReference>
<comment type="similarity">
    <text evidence="8">Belongs to the methyl-accepting chemotaxis (MCP) protein family.</text>
</comment>
<dbReference type="PROSITE" id="PS50111">
    <property type="entry name" value="CHEMOTAXIS_TRANSDUC_2"/>
    <property type="match status" value="1"/>
</dbReference>
<dbReference type="SUPFAM" id="SSF58104">
    <property type="entry name" value="Methyl-accepting chemotaxis protein (MCP) signaling domain"/>
    <property type="match status" value="1"/>
</dbReference>
<dbReference type="GO" id="GO:0006935">
    <property type="term" value="P:chemotaxis"/>
    <property type="evidence" value="ECO:0007669"/>
    <property type="project" value="InterPro"/>
</dbReference>
<proteinExistence type="inferred from homology"/>
<feature type="domain" description="HAMP" evidence="13">
    <location>
        <begin position="232"/>
        <end position="286"/>
    </location>
</feature>
<dbReference type="InterPro" id="IPR033480">
    <property type="entry name" value="sCache_2"/>
</dbReference>
<dbReference type="PANTHER" id="PTHR32089:SF119">
    <property type="entry name" value="METHYL-ACCEPTING CHEMOTAXIS PROTEIN CTPL"/>
    <property type="match status" value="1"/>
</dbReference>
<gene>
    <name evidence="14" type="ORF">SAMN05216175_103138</name>
</gene>
<dbReference type="Pfam" id="PF17200">
    <property type="entry name" value="sCache_2"/>
    <property type="match status" value="1"/>
</dbReference>
<evidence type="ECO:0000256" key="2">
    <source>
        <dbReference type="ARBA" id="ARBA00022475"/>
    </source>
</evidence>
<evidence type="ECO:0000313" key="14">
    <source>
        <dbReference type="EMBL" id="SFG07714.1"/>
    </source>
</evidence>
<dbReference type="InterPro" id="IPR004090">
    <property type="entry name" value="Chemotax_Me-accpt_rcpt"/>
</dbReference>
<evidence type="ECO:0000259" key="11">
    <source>
        <dbReference type="PROSITE" id="PS50111"/>
    </source>
</evidence>
<protein>
    <submittedName>
        <fullName evidence="14">Methyl-accepting chemotaxis protein</fullName>
    </submittedName>
</protein>
<dbReference type="Pfam" id="PF00015">
    <property type="entry name" value="MCPsignal"/>
    <property type="match status" value="1"/>
</dbReference>
<keyword evidence="4 10" id="KW-0812">Transmembrane</keyword>
<dbReference type="CDD" id="cd06225">
    <property type="entry name" value="HAMP"/>
    <property type="match status" value="1"/>
</dbReference>
<evidence type="ECO:0000256" key="3">
    <source>
        <dbReference type="ARBA" id="ARBA00022519"/>
    </source>
</evidence>
<evidence type="ECO:0000256" key="6">
    <source>
        <dbReference type="ARBA" id="ARBA00023136"/>
    </source>
</evidence>
<keyword evidence="15" id="KW-1185">Reference proteome</keyword>
<accession>A0A1I2NV03</accession>
<evidence type="ECO:0000259" key="12">
    <source>
        <dbReference type="PROSITE" id="PS50192"/>
    </source>
</evidence>
<evidence type="ECO:0000256" key="9">
    <source>
        <dbReference type="PROSITE-ProRule" id="PRU00284"/>
    </source>
</evidence>
<comment type="subcellular location">
    <subcellularLocation>
        <location evidence="1">Cell inner membrane</location>
        <topology evidence="1">Multi-pass membrane protein</topology>
    </subcellularLocation>
</comment>
<evidence type="ECO:0000256" key="7">
    <source>
        <dbReference type="ARBA" id="ARBA00023224"/>
    </source>
</evidence>
<dbReference type="Pfam" id="PF00672">
    <property type="entry name" value="HAMP"/>
    <property type="match status" value="1"/>
</dbReference>
<dbReference type="Gene3D" id="3.30.450.20">
    <property type="entry name" value="PAS domain"/>
    <property type="match status" value="1"/>
</dbReference>
<sequence length="563" mass="60532">MSSLKLKHKMLMLTIIPLIVAILVVMLVVKVKLQEMGEHEVATIRSTMMSSKQETAKAFMDMALSAVQPIVDNASGPDDTEAKKKAADILRSMTYGEKKDGYVFVYDYSGTNIAMRPKPSMEGENLILLKDANGLAIIKELINKAQQGGGYLTYIWNKPSKNADVQKLSYALGIAKFGWMLGTGFYIDDIDDVVATTQQSIDSKMARTQLFIAGAGLVLLTFFVLIALYIAGKVIQPLRDTAEALIDISQGEGDLTRRLTVMSKDEVGQVSQGFNDFADKIQRLVIDLKGGIHDLSQSTSQMNTVVSKTHSDVQRQRHETAQAAAAVHEMAAAAQEVAGNAAGAASAAQEADNESNSGQRIVEETITAIKALSDDVNRASDVIGQLDIDADKIGTVVNVIKEIAGQTNLLALNAAIEAARAGDYGRGFSVVADEVRTLANRTQQSTQEIQNMIERLQVGAREAVGVMDTSKAQSVATIERAAQASLSLSVITGSVSTITQMNTQIASAAEEQTAVADEISQNVQQVADIAEHSAQNADALSDTTQEMSALERRLMKIVSQFKV</sequence>
<dbReference type="PROSITE" id="PS50192">
    <property type="entry name" value="T_SNARE"/>
    <property type="match status" value="1"/>
</dbReference>
<evidence type="ECO:0000256" key="1">
    <source>
        <dbReference type="ARBA" id="ARBA00004429"/>
    </source>
</evidence>
<dbReference type="CDD" id="cd11386">
    <property type="entry name" value="MCP_signal"/>
    <property type="match status" value="1"/>
</dbReference>
<evidence type="ECO:0000256" key="4">
    <source>
        <dbReference type="ARBA" id="ARBA00022692"/>
    </source>
</evidence>
<evidence type="ECO:0000256" key="5">
    <source>
        <dbReference type="ARBA" id="ARBA00022989"/>
    </source>
</evidence>
<evidence type="ECO:0000256" key="10">
    <source>
        <dbReference type="SAM" id="Phobius"/>
    </source>
</evidence>
<evidence type="ECO:0000313" key="15">
    <source>
        <dbReference type="Proteomes" id="UP000198623"/>
    </source>
</evidence>
<feature type="domain" description="T-SNARE coiled-coil homology" evidence="12">
    <location>
        <begin position="487"/>
        <end position="540"/>
    </location>
</feature>
<dbReference type="PROSITE" id="PS50885">
    <property type="entry name" value="HAMP"/>
    <property type="match status" value="1"/>
</dbReference>
<dbReference type="EMBL" id="FOOU01000003">
    <property type="protein sequence ID" value="SFG07714.1"/>
    <property type="molecule type" value="Genomic_DNA"/>
</dbReference>
<feature type="transmembrane region" description="Helical" evidence="10">
    <location>
        <begin position="12"/>
        <end position="29"/>
    </location>
</feature>
<dbReference type="GO" id="GO:0005886">
    <property type="term" value="C:plasma membrane"/>
    <property type="evidence" value="ECO:0007669"/>
    <property type="project" value="UniProtKB-SubCell"/>
</dbReference>
<feature type="transmembrane region" description="Helical" evidence="10">
    <location>
        <begin position="210"/>
        <end position="231"/>
    </location>
</feature>
<dbReference type="Proteomes" id="UP000198623">
    <property type="component" value="Unassembled WGS sequence"/>
</dbReference>
<keyword evidence="2" id="KW-1003">Cell membrane</keyword>
<dbReference type="FunFam" id="1.10.287.950:FF:000001">
    <property type="entry name" value="Methyl-accepting chemotaxis sensory transducer"/>
    <property type="match status" value="1"/>
</dbReference>
<dbReference type="SMART" id="SM01049">
    <property type="entry name" value="Cache_2"/>
    <property type="match status" value="1"/>
</dbReference>
<dbReference type="AlphaFoldDB" id="A0A1I2NV03"/>
<dbReference type="GO" id="GO:0004888">
    <property type="term" value="F:transmembrane signaling receptor activity"/>
    <property type="evidence" value="ECO:0007669"/>
    <property type="project" value="InterPro"/>
</dbReference>
<dbReference type="PRINTS" id="PR00260">
    <property type="entry name" value="CHEMTRNSDUCR"/>
</dbReference>
<organism evidence="14 15">
    <name type="scientific">Neptunomonas qingdaonensis</name>
    <dbReference type="NCBI Taxonomy" id="1045558"/>
    <lineage>
        <taxon>Bacteria</taxon>
        <taxon>Pseudomonadati</taxon>
        <taxon>Pseudomonadota</taxon>
        <taxon>Gammaproteobacteria</taxon>
        <taxon>Oceanospirillales</taxon>
        <taxon>Oceanospirillaceae</taxon>
        <taxon>Neptunomonas</taxon>
    </lineage>
</organism>
<keyword evidence="6 10" id="KW-0472">Membrane</keyword>